<accession>A0A932GQ69</accession>
<dbReference type="Gene3D" id="1.20.120.520">
    <property type="entry name" value="nmb1532 protein domain like"/>
    <property type="match status" value="1"/>
</dbReference>
<sequence>MNFTRSLMELLDHHKQMDEMFLGHQEALMGLEWDRAEILLEQFRRTIEVHIHFEEAHLLPLYKDRAGERPGAAVTLFVGEHKKIKQFLARFTRQVRSVQDAENPRRALLSLFDQHTMFKHLMEHHDLRERNVLYPCLDEVTTLPERESLFQALSRLTDSPEVQATPPIATSNQGNR</sequence>
<reference evidence="2" key="1">
    <citation type="submission" date="2020-07" db="EMBL/GenBank/DDBJ databases">
        <title>Huge and variable diversity of episymbiotic CPR bacteria and DPANN archaea in groundwater ecosystems.</title>
        <authorList>
            <person name="He C.Y."/>
            <person name="Keren R."/>
            <person name="Whittaker M."/>
            <person name="Farag I.F."/>
            <person name="Doudna J."/>
            <person name="Cate J.H.D."/>
            <person name="Banfield J.F."/>
        </authorList>
    </citation>
    <scope>NUCLEOTIDE SEQUENCE</scope>
    <source>
        <strain evidence="2">NC_groundwater_717_Ag_S-0.2um_59_8</strain>
    </source>
</reference>
<comment type="caution">
    <text evidence="2">The sequence shown here is derived from an EMBL/GenBank/DDBJ whole genome shotgun (WGS) entry which is preliminary data.</text>
</comment>
<proteinExistence type="predicted"/>
<protein>
    <submittedName>
        <fullName evidence="2">Hemerythrin domain-containing protein</fullName>
    </submittedName>
</protein>
<name>A0A932GQ69_UNCTE</name>
<feature type="domain" description="Hemerythrin-like" evidence="1">
    <location>
        <begin position="10"/>
        <end position="137"/>
    </location>
</feature>
<evidence type="ECO:0000259" key="1">
    <source>
        <dbReference type="Pfam" id="PF01814"/>
    </source>
</evidence>
<dbReference type="Pfam" id="PF01814">
    <property type="entry name" value="Hemerythrin"/>
    <property type="match status" value="1"/>
</dbReference>
<dbReference type="Proteomes" id="UP000741360">
    <property type="component" value="Unassembled WGS sequence"/>
</dbReference>
<dbReference type="InterPro" id="IPR012312">
    <property type="entry name" value="Hemerythrin-like"/>
</dbReference>
<evidence type="ECO:0000313" key="3">
    <source>
        <dbReference type="Proteomes" id="UP000741360"/>
    </source>
</evidence>
<organism evidence="2 3">
    <name type="scientific">Tectimicrobiota bacterium</name>
    <dbReference type="NCBI Taxonomy" id="2528274"/>
    <lineage>
        <taxon>Bacteria</taxon>
        <taxon>Pseudomonadati</taxon>
        <taxon>Nitrospinota/Tectimicrobiota group</taxon>
        <taxon>Candidatus Tectimicrobiota</taxon>
    </lineage>
</organism>
<dbReference type="AlphaFoldDB" id="A0A932GQ69"/>
<evidence type="ECO:0000313" key="2">
    <source>
        <dbReference type="EMBL" id="MBI3015328.1"/>
    </source>
</evidence>
<gene>
    <name evidence="2" type="ORF">HYY65_09780</name>
</gene>
<dbReference type="EMBL" id="JACPSX010000185">
    <property type="protein sequence ID" value="MBI3015328.1"/>
    <property type="molecule type" value="Genomic_DNA"/>
</dbReference>